<evidence type="ECO:0000313" key="2">
    <source>
        <dbReference type="EMBL" id="GAU25321.1"/>
    </source>
</evidence>
<dbReference type="AlphaFoldDB" id="A0A2Z6LZY1"/>
<dbReference type="EMBL" id="DF973309">
    <property type="protein sequence ID" value="GAU25321.1"/>
    <property type="molecule type" value="Genomic_DNA"/>
</dbReference>
<dbReference type="Gene3D" id="2.40.50.140">
    <property type="entry name" value="Nucleic acid-binding proteins"/>
    <property type="match status" value="2"/>
</dbReference>
<dbReference type="CDD" id="cd04481">
    <property type="entry name" value="RPA1_DBD_B_like"/>
    <property type="match status" value="1"/>
</dbReference>
<evidence type="ECO:0000256" key="1">
    <source>
        <dbReference type="SAM" id="MobiDB-lite"/>
    </source>
</evidence>
<dbReference type="OrthoDB" id="1436487at2759"/>
<sequence length="500" mass="56490">MARAYDSIKDINDKKEIWKLAVKVETLWTVKRGKDDQVEFIIRDVKTTMGGKLKFEYIIKDLSSNVVDCCLWDSLAQQFVDYLKNRTDTWPIILIVKHARLKHPVDTYPLQVTNAWNGTFLLINEDLPPINDFKTILPDDNSFAIQSNMAKSSSQLLSHGSVSTSNRSPQDKFILGHPVMKIKDITKLPKDKICVTVGTTSHIRVTSGGWYFPGCIDCIKQCYGSTPPFKCRDGHPIEVPIIRYRIDVEVRDGPDSTKFVFWDSTCIDLLGVTGFDLRQQMLDVGVNDPCEYPSRVEEMMGRKFAFRVNWQVDWKQCSVLACLDSKLMVDYLEGDFQKDQDIEDSHDEIQSLPNVENQAEPTPSITEGVSATSEQDLEQYQTITPTKIAPTKQLLEEIIASQLSTTKSTPKPRIQQEMIPGKPKLQNKTARTTPTQNETFDQELACNKRGPPSSIPEEENIASKGSPAKVTITPAVEKETIAAQLSSTKLKRRIKKEKLS</sequence>
<name>A0A2Z6LZY1_TRISU</name>
<organism evidence="2 3">
    <name type="scientific">Trifolium subterraneum</name>
    <name type="common">Subterranean clover</name>
    <dbReference type="NCBI Taxonomy" id="3900"/>
    <lineage>
        <taxon>Eukaryota</taxon>
        <taxon>Viridiplantae</taxon>
        <taxon>Streptophyta</taxon>
        <taxon>Embryophyta</taxon>
        <taxon>Tracheophyta</taxon>
        <taxon>Spermatophyta</taxon>
        <taxon>Magnoliopsida</taxon>
        <taxon>eudicotyledons</taxon>
        <taxon>Gunneridae</taxon>
        <taxon>Pentapetalae</taxon>
        <taxon>rosids</taxon>
        <taxon>fabids</taxon>
        <taxon>Fabales</taxon>
        <taxon>Fabaceae</taxon>
        <taxon>Papilionoideae</taxon>
        <taxon>50 kb inversion clade</taxon>
        <taxon>NPAAA clade</taxon>
        <taxon>Hologalegina</taxon>
        <taxon>IRL clade</taxon>
        <taxon>Trifolieae</taxon>
        <taxon>Trifolium</taxon>
    </lineage>
</organism>
<feature type="region of interest" description="Disordered" evidence="1">
    <location>
        <begin position="353"/>
        <end position="373"/>
    </location>
</feature>
<dbReference type="SUPFAM" id="SSF50249">
    <property type="entry name" value="Nucleic acid-binding proteins"/>
    <property type="match status" value="1"/>
</dbReference>
<evidence type="ECO:0008006" key="4">
    <source>
        <dbReference type="Google" id="ProtNLM"/>
    </source>
</evidence>
<reference evidence="3" key="1">
    <citation type="journal article" date="2017" name="Front. Plant Sci.">
        <title>Climate Clever Clovers: New Paradigm to Reduce the Environmental Footprint of Ruminants by Breeding Low Methanogenic Forages Utilizing Haplotype Variation.</title>
        <authorList>
            <person name="Kaur P."/>
            <person name="Appels R."/>
            <person name="Bayer P.E."/>
            <person name="Keeble-Gagnere G."/>
            <person name="Wang J."/>
            <person name="Hirakawa H."/>
            <person name="Shirasawa K."/>
            <person name="Vercoe P."/>
            <person name="Stefanova K."/>
            <person name="Durmic Z."/>
            <person name="Nichols P."/>
            <person name="Revell C."/>
            <person name="Isobe S.N."/>
            <person name="Edwards D."/>
            <person name="Erskine W."/>
        </authorList>
    </citation>
    <scope>NUCLEOTIDE SEQUENCE [LARGE SCALE GENOMIC DNA]</scope>
    <source>
        <strain evidence="3">cv. Daliak</strain>
    </source>
</reference>
<accession>A0A2Z6LZY1</accession>
<dbReference type="InterPro" id="IPR012340">
    <property type="entry name" value="NA-bd_OB-fold"/>
</dbReference>
<feature type="region of interest" description="Disordered" evidence="1">
    <location>
        <begin position="403"/>
        <end position="468"/>
    </location>
</feature>
<evidence type="ECO:0000313" key="3">
    <source>
        <dbReference type="Proteomes" id="UP000242715"/>
    </source>
</evidence>
<proteinExistence type="predicted"/>
<dbReference type="PANTHER" id="PTHR47165">
    <property type="entry name" value="OS03G0429900 PROTEIN"/>
    <property type="match status" value="1"/>
</dbReference>
<dbReference type="PANTHER" id="PTHR47165:SF4">
    <property type="entry name" value="OS03G0429900 PROTEIN"/>
    <property type="match status" value="1"/>
</dbReference>
<protein>
    <recommendedName>
        <fullName evidence="4">Replication factor A C-terminal domain-containing protein</fullName>
    </recommendedName>
</protein>
<gene>
    <name evidence="2" type="ORF">TSUD_375840</name>
</gene>
<feature type="compositionally biased region" description="Polar residues" evidence="1">
    <location>
        <begin position="426"/>
        <end position="439"/>
    </location>
</feature>
<dbReference type="Proteomes" id="UP000242715">
    <property type="component" value="Unassembled WGS sequence"/>
</dbReference>
<keyword evidence="3" id="KW-1185">Reference proteome</keyword>